<evidence type="ECO:0000313" key="2">
    <source>
        <dbReference type="Proteomes" id="UP000008206"/>
    </source>
</evidence>
<accession>E0UDW3</accession>
<dbReference type="OrthoDB" id="9878849at2"/>
<dbReference type="KEGG" id="cyj:Cyan7822_4642"/>
<dbReference type="EMBL" id="CP002198">
    <property type="protein sequence ID" value="ADN16548.1"/>
    <property type="molecule type" value="Genomic_DNA"/>
</dbReference>
<keyword evidence="2" id="KW-1185">Reference proteome</keyword>
<name>E0UDW3_GLOV7</name>
<gene>
    <name evidence="1" type="ordered locus">Cyan7822_4642</name>
</gene>
<proteinExistence type="predicted"/>
<dbReference type="HOGENOM" id="CLU_2860214_0_0_3"/>
<dbReference type="AlphaFoldDB" id="E0UDW3"/>
<dbReference type="Proteomes" id="UP000008206">
    <property type="component" value="Chromosome"/>
</dbReference>
<reference evidence="2" key="1">
    <citation type="journal article" date="2011" name="MBio">
        <title>Novel metabolic attributes of the genus Cyanothece, comprising a group of unicellular nitrogen-fixing Cyanobacteria.</title>
        <authorList>
            <person name="Bandyopadhyay A."/>
            <person name="Elvitigala T."/>
            <person name="Welsh E."/>
            <person name="Stockel J."/>
            <person name="Liberton M."/>
            <person name="Min H."/>
            <person name="Sherman L.A."/>
            <person name="Pakrasi H.B."/>
        </authorList>
    </citation>
    <scope>NUCLEOTIDE SEQUENCE [LARGE SCALE GENOMIC DNA]</scope>
    <source>
        <strain evidence="2">PCC 7822</strain>
    </source>
</reference>
<sequence length="64" mass="7619">MKEIKQLPDDETLDKLIELAKDFERSARDLYDLATAIDEKLRITQEKRRQKIIEESKQKKTSQV</sequence>
<evidence type="ECO:0000313" key="1">
    <source>
        <dbReference type="EMBL" id="ADN16548.1"/>
    </source>
</evidence>
<organism evidence="1 2">
    <name type="scientific">Gloeothece verrucosa (strain PCC 7822)</name>
    <name type="common">Cyanothece sp. (strain PCC 7822)</name>
    <dbReference type="NCBI Taxonomy" id="497965"/>
    <lineage>
        <taxon>Bacteria</taxon>
        <taxon>Bacillati</taxon>
        <taxon>Cyanobacteriota</taxon>
        <taxon>Cyanophyceae</taxon>
        <taxon>Oscillatoriophycideae</taxon>
        <taxon>Chroococcales</taxon>
        <taxon>Aphanothecaceae</taxon>
        <taxon>Gloeothece</taxon>
        <taxon>Gloeothece verrucosa</taxon>
    </lineage>
</organism>
<protein>
    <submittedName>
        <fullName evidence="1">Uncharacterized protein</fullName>
    </submittedName>
</protein>
<dbReference type="RefSeq" id="WP_013324590.1">
    <property type="nucleotide sequence ID" value="NC_014501.1"/>
</dbReference>
<dbReference type="eggNOG" id="ENOG5030766">
    <property type="taxonomic scope" value="Bacteria"/>
</dbReference>